<dbReference type="InterPro" id="IPR025668">
    <property type="entry name" value="Tnp_DDE_dom"/>
</dbReference>
<dbReference type="AlphaFoldDB" id="L7LDS8"/>
<feature type="domain" description="Transposase DDE" evidence="1">
    <location>
        <begin position="6"/>
        <end position="457"/>
    </location>
</feature>
<dbReference type="EMBL" id="BANT01000074">
    <property type="protein sequence ID" value="GAC59034.1"/>
    <property type="molecule type" value="Genomic_DNA"/>
</dbReference>
<dbReference type="eggNOG" id="COG3385">
    <property type="taxonomic scope" value="Bacteria"/>
</dbReference>
<evidence type="ECO:0000313" key="3">
    <source>
        <dbReference type="Proteomes" id="UP000053405"/>
    </source>
</evidence>
<dbReference type="NCBIfam" id="NF033539">
    <property type="entry name" value="transpos_IS1380"/>
    <property type="match status" value="1"/>
</dbReference>
<name>L7LDS8_9ACTN</name>
<protein>
    <submittedName>
        <fullName evidence="2">Putative transposase</fullName>
    </submittedName>
</protein>
<comment type="caution">
    <text evidence="2">The sequence shown here is derived from an EMBL/GenBank/DDBJ whole genome shotgun (WGS) entry which is preliminary data.</text>
</comment>
<gene>
    <name evidence="2" type="ORF">GOHSU_74_00010</name>
</gene>
<dbReference type="Proteomes" id="UP000053405">
    <property type="component" value="Unassembled WGS sequence"/>
</dbReference>
<accession>L7LDS8</accession>
<dbReference type="RefSeq" id="WP_005944467.1">
    <property type="nucleotide sequence ID" value="NZ_ATVK01000076.1"/>
</dbReference>
<evidence type="ECO:0000259" key="1">
    <source>
        <dbReference type="Pfam" id="PF13701"/>
    </source>
</evidence>
<dbReference type="OrthoDB" id="3254802at2"/>
<dbReference type="Pfam" id="PF13701">
    <property type="entry name" value="DDE_Tnp_1_4"/>
    <property type="match status" value="1"/>
</dbReference>
<evidence type="ECO:0000313" key="2">
    <source>
        <dbReference type="EMBL" id="GAC59034.1"/>
    </source>
</evidence>
<proteinExistence type="predicted"/>
<organism evidence="2 3">
    <name type="scientific">Gordonia hirsuta DSM 44140 = NBRC 16056</name>
    <dbReference type="NCBI Taxonomy" id="1121927"/>
    <lineage>
        <taxon>Bacteria</taxon>
        <taxon>Bacillati</taxon>
        <taxon>Actinomycetota</taxon>
        <taxon>Actinomycetes</taxon>
        <taxon>Mycobacteriales</taxon>
        <taxon>Gordoniaceae</taxon>
        <taxon>Gordonia</taxon>
    </lineage>
</organism>
<dbReference type="STRING" id="1121927.GOHSU_74_00010"/>
<dbReference type="InterPro" id="IPR047960">
    <property type="entry name" value="Transpos_IS1380"/>
</dbReference>
<reference evidence="2 3" key="1">
    <citation type="submission" date="2012-12" db="EMBL/GenBank/DDBJ databases">
        <title>Whole genome shotgun sequence of Gordonia hirsuta NBRC 16056.</title>
        <authorList>
            <person name="Isaki-Nakamura S."/>
            <person name="Hosoyama A."/>
            <person name="Tsuchikane K."/>
            <person name="Katsumata H."/>
            <person name="Baba S."/>
            <person name="Yamazaki S."/>
            <person name="Fujita N."/>
        </authorList>
    </citation>
    <scope>NUCLEOTIDE SEQUENCE [LARGE SCALE GENOMIC DNA]</scope>
    <source>
        <strain evidence="2 3">NBRC 16056</strain>
    </source>
</reference>
<sequence>MSNSTVFYPQPAATGDGSGVVSHAGLLLVTRTAEVAGLPDVLRESLAPWRKDYAVHDPGKIVLDLVVAMISGGDCVTDLAILRGRESVFGQVASDPTVSRLISTLAAEPVTALSAIAKARAAARGTVWELAGEHAPSHDIGEDSPLIIDLDATLLTAHSEKQDAAPTYKKGYGFHPLVAFIDHGAGGTGEAGTGLLRPGNAGANTAADHTAVLRATLNQIPGLGWRAGRKILVRTDSAGGTKEFLNYMHKRCLSYSCGFPITPAMAAAIDTLPKAAWTQAYNADGQPREGADVAELTGLLDLDGYPGGMRVIVRREKPHHGAQLRFTDVNGWRLTCFVTNARRGQLADLEVRHRRRARCEDRIRAAKATGMTNLPFHDFAKNQIWLALVELAADLTAWTQMLALPGTDARTWEIKRLRLRLWAAAARLARHARTRRLRYDQHHQWTPVLIAGLHRLDGYRASG</sequence>
<keyword evidence="3" id="KW-1185">Reference proteome</keyword>